<evidence type="ECO:0000256" key="6">
    <source>
        <dbReference type="ARBA" id="ARBA00022692"/>
    </source>
</evidence>
<name>A0ABT4QLV2_9BACL</name>
<dbReference type="EMBL" id="JAQAGZ010000047">
    <property type="protein sequence ID" value="MCZ8517671.1"/>
    <property type="molecule type" value="Genomic_DNA"/>
</dbReference>
<dbReference type="PRINTS" id="PR01035">
    <property type="entry name" value="TCRTETA"/>
</dbReference>
<dbReference type="Pfam" id="PF07690">
    <property type="entry name" value="MFS_1"/>
    <property type="match status" value="1"/>
</dbReference>
<feature type="domain" description="Major facilitator superfamily (MFS) profile" evidence="10">
    <location>
        <begin position="12"/>
        <end position="395"/>
    </location>
</feature>
<feature type="transmembrane region" description="Helical" evidence="9">
    <location>
        <begin position="344"/>
        <end position="364"/>
    </location>
</feature>
<evidence type="ECO:0000259" key="10">
    <source>
        <dbReference type="PROSITE" id="PS50850"/>
    </source>
</evidence>
<feature type="transmembrane region" description="Helical" evidence="9">
    <location>
        <begin position="78"/>
        <end position="97"/>
    </location>
</feature>
<reference evidence="11 12" key="1">
    <citation type="submission" date="2022-12" db="EMBL/GenBank/DDBJ databases">
        <title>Draft genome sequence of Paenibacillus sp. dW9.</title>
        <authorList>
            <person name="Choi E.-W."/>
            <person name="Kim D.-U."/>
        </authorList>
    </citation>
    <scope>NUCLEOTIDE SEQUENCE [LARGE SCALE GENOMIC DNA]</scope>
    <source>
        <strain evidence="12">dW9</strain>
    </source>
</reference>
<protein>
    <recommendedName>
        <fullName evidence="9">Bcr/CflA family efflux transporter</fullName>
    </recommendedName>
</protein>
<dbReference type="PANTHER" id="PTHR23502:SF132">
    <property type="entry name" value="POLYAMINE TRANSPORTER 2-RELATED"/>
    <property type="match status" value="1"/>
</dbReference>
<dbReference type="Gene3D" id="1.20.1720.10">
    <property type="entry name" value="Multidrug resistance protein D"/>
    <property type="match status" value="1"/>
</dbReference>
<dbReference type="InterPro" id="IPR011701">
    <property type="entry name" value="MFS"/>
</dbReference>
<dbReference type="NCBIfam" id="TIGR00710">
    <property type="entry name" value="efflux_Bcr_CflA"/>
    <property type="match status" value="1"/>
</dbReference>
<dbReference type="RefSeq" id="WP_269886199.1">
    <property type="nucleotide sequence ID" value="NZ_JAQAGZ010000047.1"/>
</dbReference>
<feature type="transmembrane region" description="Helical" evidence="9">
    <location>
        <begin position="307"/>
        <end position="332"/>
    </location>
</feature>
<feature type="transmembrane region" description="Helical" evidence="9">
    <location>
        <begin position="215"/>
        <end position="239"/>
    </location>
</feature>
<evidence type="ECO:0000313" key="11">
    <source>
        <dbReference type="EMBL" id="MCZ8517671.1"/>
    </source>
</evidence>
<evidence type="ECO:0000313" key="12">
    <source>
        <dbReference type="Proteomes" id="UP001527882"/>
    </source>
</evidence>
<sequence length="403" mass="43554">MDLKENKRPLRFALLMAAFSALGPFSFDMYLPSFPQMMKFFGTDAFMIQASLTACLLGLSMGQIVTGAFSDVYGRRKPLMIAMILYSLSSFGCAFAPNITVFIVLRFIQGFAISAGTISSAIVRDLYSGVQLTKFFSLIAMIRSLAPLLAPIAGGIVISYTTWTGVFIFLGFLGIFLTAITTWKLKETLPVERRVPGNVMESLRNFRSLLQNRTFMGYALVQGIMAGGIFAYVSGTSFIYQKIYGVSPQMFSMLFALNGISLILGSQMVRGLAGRVTERRILLTGLSLAFFSSTTVLVVILTHGPLIALVIPLFFFVASNGITGPASFSLAMESQGHIAGSASAMLGVIPFLLGSVTSPLVGIAGEYSAVPLRVIILTTSSLSIIAYVSLVKKTKRSTQRSYT</sequence>
<keyword evidence="5 9" id="KW-1003">Cell membrane</keyword>
<feature type="transmembrane region" description="Helical" evidence="9">
    <location>
        <begin position="12"/>
        <end position="31"/>
    </location>
</feature>
<accession>A0ABT4QLV2</accession>
<evidence type="ECO:0000256" key="9">
    <source>
        <dbReference type="RuleBase" id="RU365088"/>
    </source>
</evidence>
<dbReference type="InterPro" id="IPR005829">
    <property type="entry name" value="Sugar_transporter_CS"/>
</dbReference>
<feature type="transmembrane region" description="Helical" evidence="9">
    <location>
        <begin position="370"/>
        <end position="390"/>
    </location>
</feature>
<evidence type="ECO:0000256" key="3">
    <source>
        <dbReference type="ARBA" id="ARBA00007520"/>
    </source>
</evidence>
<dbReference type="InterPro" id="IPR001958">
    <property type="entry name" value="Tet-R_TetA/multi-R_MdtG-like"/>
</dbReference>
<keyword evidence="8 9" id="KW-0472">Membrane</keyword>
<dbReference type="PROSITE" id="PS00216">
    <property type="entry name" value="SUGAR_TRANSPORT_1"/>
    <property type="match status" value="1"/>
</dbReference>
<comment type="subcellular location">
    <subcellularLocation>
        <location evidence="1 9">Cell membrane</location>
        <topology evidence="1 9">Multi-pass membrane protein</topology>
    </subcellularLocation>
</comment>
<evidence type="ECO:0000256" key="7">
    <source>
        <dbReference type="ARBA" id="ARBA00022989"/>
    </source>
</evidence>
<dbReference type="SUPFAM" id="SSF103473">
    <property type="entry name" value="MFS general substrate transporter"/>
    <property type="match status" value="1"/>
</dbReference>
<evidence type="ECO:0000256" key="4">
    <source>
        <dbReference type="ARBA" id="ARBA00022448"/>
    </source>
</evidence>
<dbReference type="PANTHER" id="PTHR23502">
    <property type="entry name" value="MAJOR FACILITATOR SUPERFAMILY"/>
    <property type="match status" value="1"/>
</dbReference>
<dbReference type="InterPro" id="IPR020846">
    <property type="entry name" value="MFS_dom"/>
</dbReference>
<comment type="similarity">
    <text evidence="2 9">Belongs to the major facilitator superfamily. Bcr/CmlA family.</text>
</comment>
<feature type="transmembrane region" description="Helical" evidence="9">
    <location>
        <begin position="281"/>
        <end position="301"/>
    </location>
</feature>
<dbReference type="PROSITE" id="PS50850">
    <property type="entry name" value="MFS"/>
    <property type="match status" value="1"/>
</dbReference>
<evidence type="ECO:0000256" key="2">
    <source>
        <dbReference type="ARBA" id="ARBA00006236"/>
    </source>
</evidence>
<feature type="transmembrane region" description="Helical" evidence="9">
    <location>
        <begin position="46"/>
        <end position="66"/>
    </location>
</feature>
<organism evidence="11 12">
    <name type="scientific">Paenibacillus gyeongsangnamensis</name>
    <dbReference type="NCBI Taxonomy" id="3388067"/>
    <lineage>
        <taxon>Bacteria</taxon>
        <taxon>Bacillati</taxon>
        <taxon>Bacillota</taxon>
        <taxon>Bacilli</taxon>
        <taxon>Bacillales</taxon>
        <taxon>Paenibacillaceae</taxon>
        <taxon>Paenibacillus</taxon>
    </lineage>
</organism>
<comment type="caution">
    <text evidence="11">The sequence shown here is derived from an EMBL/GenBank/DDBJ whole genome shotgun (WGS) entry which is preliminary data.</text>
</comment>
<dbReference type="InterPro" id="IPR004812">
    <property type="entry name" value="Efflux_drug-R_Bcr/CmlA"/>
</dbReference>
<evidence type="ECO:0000256" key="8">
    <source>
        <dbReference type="ARBA" id="ARBA00023136"/>
    </source>
</evidence>
<evidence type="ECO:0000256" key="5">
    <source>
        <dbReference type="ARBA" id="ARBA00022475"/>
    </source>
</evidence>
<comment type="similarity">
    <text evidence="3">Belongs to the major facilitator superfamily. TCR/Tet family.</text>
</comment>
<feature type="transmembrane region" description="Helical" evidence="9">
    <location>
        <begin position="166"/>
        <end position="185"/>
    </location>
</feature>
<keyword evidence="4 9" id="KW-0813">Transport</keyword>
<feature type="transmembrane region" description="Helical" evidence="9">
    <location>
        <begin position="251"/>
        <end position="269"/>
    </location>
</feature>
<keyword evidence="7 9" id="KW-1133">Transmembrane helix</keyword>
<gene>
    <name evidence="11" type="ORF">O9H85_36195</name>
</gene>
<feature type="transmembrane region" description="Helical" evidence="9">
    <location>
        <begin position="135"/>
        <end position="160"/>
    </location>
</feature>
<dbReference type="InterPro" id="IPR036259">
    <property type="entry name" value="MFS_trans_sf"/>
</dbReference>
<evidence type="ECO:0000256" key="1">
    <source>
        <dbReference type="ARBA" id="ARBA00004651"/>
    </source>
</evidence>
<keyword evidence="12" id="KW-1185">Reference proteome</keyword>
<keyword evidence="6 9" id="KW-0812">Transmembrane</keyword>
<dbReference type="CDD" id="cd17320">
    <property type="entry name" value="MFS_MdfA_MDR_like"/>
    <property type="match status" value="1"/>
</dbReference>
<dbReference type="Proteomes" id="UP001527882">
    <property type="component" value="Unassembled WGS sequence"/>
</dbReference>
<feature type="transmembrane region" description="Helical" evidence="9">
    <location>
        <begin position="103"/>
        <end position="123"/>
    </location>
</feature>
<proteinExistence type="inferred from homology"/>